<feature type="signal peptide" evidence="1">
    <location>
        <begin position="1"/>
        <end position="19"/>
    </location>
</feature>
<proteinExistence type="predicted"/>
<dbReference type="Pfam" id="PF00144">
    <property type="entry name" value="Beta-lactamase"/>
    <property type="match status" value="1"/>
</dbReference>
<reference evidence="3 4" key="1">
    <citation type="submission" date="2021-03" db="EMBL/GenBank/DDBJ databases">
        <title>Winogradskyella sp. nov., isolated from costal sediment.</title>
        <authorList>
            <person name="Gao C."/>
        </authorList>
    </citation>
    <scope>NUCLEOTIDE SEQUENCE [LARGE SCALE GENOMIC DNA]</scope>
    <source>
        <strain evidence="3 4">DF17</strain>
    </source>
</reference>
<sequence>MKQIILIVLGILISSFSFGQTENTISKNVANILFEKTKDLPENTEFSIAFIINDKVSYYGFKRVNDTIDYTENSKKVFEIGSITKVFTSTILANFVLDQKIGINNPIQDYFDFPLKNQQIKVIQLANHTSGLPRLPSNLNLREVDQSNPYNEYNEDKLKDYLTNELELDSLAGSNYEYSNLGAGILGFLLEIQAGSDYETLLKKYITEKYGMNNTTTNIKKVQENLIKGRDSIGNETSNWNLNALMGAGGILSNVEDLAKFTIAQFNTGNKELALTRKSTFEIPKYRMEVGLAWNIIKPEPKLTWYMHNGGTGGYSSIMAMDTENKIGIIILSNVSSFHNKARNIDQLCLGLMQNQYKK</sequence>
<keyword evidence="4" id="KW-1185">Reference proteome</keyword>
<organism evidence="3 4">
    <name type="scientific">Winogradskyella pelagia</name>
    <dbReference type="NCBI Taxonomy" id="2819984"/>
    <lineage>
        <taxon>Bacteria</taxon>
        <taxon>Pseudomonadati</taxon>
        <taxon>Bacteroidota</taxon>
        <taxon>Flavobacteriia</taxon>
        <taxon>Flavobacteriales</taxon>
        <taxon>Flavobacteriaceae</taxon>
        <taxon>Winogradskyella</taxon>
    </lineage>
</organism>
<dbReference type="PANTHER" id="PTHR46825:SF9">
    <property type="entry name" value="BETA-LACTAMASE-RELATED DOMAIN-CONTAINING PROTEIN"/>
    <property type="match status" value="1"/>
</dbReference>
<dbReference type="InterPro" id="IPR012338">
    <property type="entry name" value="Beta-lactam/transpept-like"/>
</dbReference>
<dbReference type="SUPFAM" id="SSF56601">
    <property type="entry name" value="beta-lactamase/transpeptidase-like"/>
    <property type="match status" value="1"/>
</dbReference>
<gene>
    <name evidence="3" type="ORF">J4050_14760</name>
</gene>
<feature type="domain" description="Beta-lactamase-related" evidence="2">
    <location>
        <begin position="48"/>
        <end position="338"/>
    </location>
</feature>
<protein>
    <submittedName>
        <fullName evidence="3">Beta-lactamase family protein</fullName>
    </submittedName>
</protein>
<dbReference type="Gene3D" id="3.40.710.10">
    <property type="entry name" value="DD-peptidase/beta-lactamase superfamily"/>
    <property type="match status" value="1"/>
</dbReference>
<feature type="chain" id="PRO_5047329656" evidence="1">
    <location>
        <begin position="20"/>
        <end position="359"/>
    </location>
</feature>
<dbReference type="RefSeq" id="WP_208155391.1">
    <property type="nucleotide sequence ID" value="NZ_JAGEVF010000017.1"/>
</dbReference>
<keyword evidence="1" id="KW-0732">Signal</keyword>
<comment type="caution">
    <text evidence="3">The sequence shown here is derived from an EMBL/GenBank/DDBJ whole genome shotgun (WGS) entry which is preliminary data.</text>
</comment>
<name>A0ABS3T7Z7_9FLAO</name>
<evidence type="ECO:0000259" key="2">
    <source>
        <dbReference type="Pfam" id="PF00144"/>
    </source>
</evidence>
<accession>A0ABS3T7Z7</accession>
<dbReference type="InterPro" id="IPR050491">
    <property type="entry name" value="AmpC-like"/>
</dbReference>
<evidence type="ECO:0000256" key="1">
    <source>
        <dbReference type="SAM" id="SignalP"/>
    </source>
</evidence>
<dbReference type="PANTHER" id="PTHR46825">
    <property type="entry name" value="D-ALANYL-D-ALANINE-CARBOXYPEPTIDASE/ENDOPEPTIDASE AMPH"/>
    <property type="match status" value="1"/>
</dbReference>
<evidence type="ECO:0000313" key="3">
    <source>
        <dbReference type="EMBL" id="MBO3118016.1"/>
    </source>
</evidence>
<dbReference type="Proteomes" id="UP000676776">
    <property type="component" value="Unassembled WGS sequence"/>
</dbReference>
<dbReference type="InterPro" id="IPR001466">
    <property type="entry name" value="Beta-lactam-related"/>
</dbReference>
<dbReference type="EMBL" id="JAGEVF010000017">
    <property type="protein sequence ID" value="MBO3118016.1"/>
    <property type="molecule type" value="Genomic_DNA"/>
</dbReference>
<evidence type="ECO:0000313" key="4">
    <source>
        <dbReference type="Proteomes" id="UP000676776"/>
    </source>
</evidence>